<dbReference type="Proteomes" id="UP000238296">
    <property type="component" value="Unassembled WGS sequence"/>
</dbReference>
<dbReference type="AlphaFoldDB" id="A0A2S8BEU4"/>
<evidence type="ECO:0000313" key="3">
    <source>
        <dbReference type="Proteomes" id="UP000238296"/>
    </source>
</evidence>
<evidence type="ECO:0000259" key="1">
    <source>
        <dbReference type="Pfam" id="PF04230"/>
    </source>
</evidence>
<dbReference type="PANTHER" id="PTHR36836:SF1">
    <property type="entry name" value="COLANIC ACID BIOSYNTHESIS PROTEIN WCAK"/>
    <property type="match status" value="1"/>
</dbReference>
<proteinExistence type="predicted"/>
<dbReference type="EMBL" id="PPEA01000661">
    <property type="protein sequence ID" value="PQM45191.1"/>
    <property type="molecule type" value="Genomic_DNA"/>
</dbReference>
<gene>
    <name evidence="2" type="ORF">C1Y40_04651</name>
</gene>
<evidence type="ECO:0000313" key="2">
    <source>
        <dbReference type="EMBL" id="PQM45191.1"/>
    </source>
</evidence>
<reference evidence="2 3" key="1">
    <citation type="journal article" date="2017" name="Int. J. Syst. Evol. Microbiol.">
        <title>Mycobacterium talmoniae sp. nov., a slowly growing mycobacterium isolated from human respiratory samples.</title>
        <authorList>
            <person name="Davidson R.M."/>
            <person name="DeGroote M.A."/>
            <person name="Marola J.L."/>
            <person name="Buss S."/>
            <person name="Jones V."/>
            <person name="McNeil M.R."/>
            <person name="Freifeld A.G."/>
            <person name="Elaine Epperson L."/>
            <person name="Hasan N.A."/>
            <person name="Jackson M."/>
            <person name="Iwen P.C."/>
            <person name="Salfinger M."/>
            <person name="Strong M."/>
        </authorList>
    </citation>
    <scope>NUCLEOTIDE SEQUENCE [LARGE SCALE GENOMIC DNA]</scope>
    <source>
        <strain evidence="2 3">ATCC BAA-2683</strain>
    </source>
</reference>
<name>A0A2S8BEU4_9MYCO</name>
<dbReference type="PANTHER" id="PTHR36836">
    <property type="entry name" value="COLANIC ACID BIOSYNTHESIS PROTEIN WCAK"/>
    <property type="match status" value="1"/>
</dbReference>
<feature type="domain" description="Polysaccharide pyruvyl transferase" evidence="1">
    <location>
        <begin position="28"/>
        <end position="283"/>
    </location>
</feature>
<sequence length="355" mass="37541">MRRSRIRSQEPGGSAPWVGYLGWHGRGNIGDDAIYDAVRSQLPGAAFVDLPCFPHERIWSPARGLHRSLAAGTQVVGGGTIVGRRSWRRAIKRGSALTNNTAGYAIGVGVEDPVFQGRRSGSAGDELRRWPAILSEFHTVSVRGPRSAELLSDVGLTVEVAGDPALLLPQPDVAPEEGLIGVNLGFGDDLWGHDPNGLADEISRAVKHLSSQGYRFVGILMNPKDRRWTEVALDGIAADIVLPGDARAAAAELARCSVAVVSRLHAGILASLSATPTIALEYQPKCRDFALSMDNAGLLIRTDQLTSTAVIDRVGDALAGGAALRSATGAAVDRLRSRLQTEYGALAGQLGLARP</sequence>
<protein>
    <recommendedName>
        <fullName evidence="1">Polysaccharide pyruvyl transferase domain-containing protein</fullName>
    </recommendedName>
</protein>
<comment type="caution">
    <text evidence="2">The sequence shown here is derived from an EMBL/GenBank/DDBJ whole genome shotgun (WGS) entry which is preliminary data.</text>
</comment>
<dbReference type="Pfam" id="PF04230">
    <property type="entry name" value="PS_pyruv_trans"/>
    <property type="match status" value="1"/>
</dbReference>
<dbReference type="InterPro" id="IPR007345">
    <property type="entry name" value="Polysacch_pyruvyl_Trfase"/>
</dbReference>
<organism evidence="2 3">
    <name type="scientific">Mycobacterium talmoniae</name>
    <dbReference type="NCBI Taxonomy" id="1858794"/>
    <lineage>
        <taxon>Bacteria</taxon>
        <taxon>Bacillati</taxon>
        <taxon>Actinomycetota</taxon>
        <taxon>Actinomycetes</taxon>
        <taxon>Mycobacteriales</taxon>
        <taxon>Mycobacteriaceae</taxon>
        <taxon>Mycobacterium</taxon>
    </lineage>
</organism>
<accession>A0A2S8BEU4</accession>